<name>A0A6F8VB35_9PROT</name>
<protein>
    <submittedName>
        <fullName evidence="1">Phage protein</fullName>
    </submittedName>
</protein>
<dbReference type="KEGG" id="slac:SKTS_19390"/>
<dbReference type="InterPro" id="IPR048922">
    <property type="entry name" value="Bbp16"/>
</dbReference>
<proteinExistence type="predicted"/>
<dbReference type="RefSeq" id="WP_173063989.1">
    <property type="nucleotide sequence ID" value="NZ_AP022853.1"/>
</dbReference>
<organism evidence="1 2">
    <name type="scientific">Sulfurimicrobium lacus</name>
    <dbReference type="NCBI Taxonomy" id="2715678"/>
    <lineage>
        <taxon>Bacteria</taxon>
        <taxon>Pseudomonadati</taxon>
        <taxon>Pseudomonadota</taxon>
        <taxon>Betaproteobacteria</taxon>
        <taxon>Nitrosomonadales</taxon>
        <taxon>Sulfuricellaceae</taxon>
        <taxon>Sulfurimicrobium</taxon>
    </lineage>
</organism>
<gene>
    <name evidence="1" type="ORF">SKTS_19390</name>
</gene>
<keyword evidence="2" id="KW-1185">Reference proteome</keyword>
<reference evidence="2" key="1">
    <citation type="submission" date="2020-03" db="EMBL/GenBank/DDBJ databases">
        <title>Complete genome sequence of sulfur-oxidizing bacterium skT11.</title>
        <authorList>
            <person name="Kanda M."/>
            <person name="Kojima H."/>
            <person name="Fukui M."/>
        </authorList>
    </citation>
    <scope>NUCLEOTIDE SEQUENCE [LARGE SCALE GENOMIC DNA]</scope>
    <source>
        <strain evidence="2">skT11</strain>
    </source>
</reference>
<dbReference type="EMBL" id="AP022853">
    <property type="protein sequence ID" value="BCB27053.1"/>
    <property type="molecule type" value="Genomic_DNA"/>
</dbReference>
<dbReference type="Proteomes" id="UP000502260">
    <property type="component" value="Chromosome"/>
</dbReference>
<dbReference type="Pfam" id="PF21190">
    <property type="entry name" value="Bbp16"/>
    <property type="match status" value="1"/>
</dbReference>
<evidence type="ECO:0000313" key="1">
    <source>
        <dbReference type="EMBL" id="BCB27053.1"/>
    </source>
</evidence>
<dbReference type="Gene3D" id="2.60.120.1110">
    <property type="match status" value="1"/>
</dbReference>
<evidence type="ECO:0000313" key="2">
    <source>
        <dbReference type="Proteomes" id="UP000502260"/>
    </source>
</evidence>
<dbReference type="AlphaFoldDB" id="A0A6F8VB35"/>
<accession>A0A6F8VB35</accession>
<sequence>MIIDALLQLSAAQAVTASAVSTNTIDLGVARDIGQGEDLYAAFTVDVAPTAAGAATVQFQIITSAAADLSSPTVIGETDAIPITDLTIHRKPIVLPIPSAQLLAQPIGQRYFGVRYTVGTGPLTAGAFSCNIVDNDPGVGKNYPSGFSVA</sequence>